<dbReference type="GO" id="GO:0004129">
    <property type="term" value="F:cytochrome-c oxidase activity"/>
    <property type="evidence" value="ECO:0007669"/>
    <property type="project" value="InterPro"/>
</dbReference>
<feature type="transmembrane region" description="Helical" evidence="8">
    <location>
        <begin position="175"/>
        <end position="195"/>
    </location>
</feature>
<proteinExistence type="inferred from homology"/>
<keyword evidence="3" id="KW-1003">Cell membrane</keyword>
<dbReference type="PROSITE" id="PS50253">
    <property type="entry name" value="COX3"/>
    <property type="match status" value="1"/>
</dbReference>
<feature type="transmembrane region" description="Helical" evidence="8">
    <location>
        <begin position="28"/>
        <end position="50"/>
    </location>
</feature>
<dbReference type="FunFam" id="1.20.120.80:FF:000001">
    <property type="entry name" value="Cytochrome (Ubi)quinol oxidase subunit III"/>
    <property type="match status" value="1"/>
</dbReference>
<feature type="domain" description="Heme-copper oxidase subunit III family profile" evidence="9">
    <location>
        <begin position="17"/>
        <end position="280"/>
    </location>
</feature>
<feature type="transmembrane region" description="Helical" evidence="8">
    <location>
        <begin position="103"/>
        <end position="126"/>
    </location>
</feature>
<accession>A0A830FMM1</accession>
<dbReference type="InterPro" id="IPR000298">
    <property type="entry name" value="Cyt_c_oxidase-like_su3"/>
</dbReference>
<dbReference type="AlphaFoldDB" id="A0A830FMM1"/>
<feature type="transmembrane region" description="Helical" evidence="8">
    <location>
        <begin position="215"/>
        <end position="239"/>
    </location>
</feature>
<evidence type="ECO:0000256" key="5">
    <source>
        <dbReference type="ARBA" id="ARBA00022989"/>
    </source>
</evidence>
<dbReference type="Pfam" id="PF00510">
    <property type="entry name" value="COX3"/>
    <property type="match status" value="1"/>
</dbReference>
<dbReference type="PANTHER" id="PTHR11403:SF2">
    <property type="entry name" value="CYTOCHROME BO(3) UBIQUINOL OXIDASE SUBUNIT 3"/>
    <property type="match status" value="1"/>
</dbReference>
<keyword evidence="5 8" id="KW-1133">Transmembrane helix</keyword>
<name>A0A830FMM1_9EURY</name>
<evidence type="ECO:0000256" key="2">
    <source>
        <dbReference type="ARBA" id="ARBA00010581"/>
    </source>
</evidence>
<dbReference type="InterPro" id="IPR024791">
    <property type="entry name" value="Cyt_c/ubiquinol_Oxase_su3"/>
</dbReference>
<reference evidence="10" key="1">
    <citation type="journal article" date="2014" name="Int. J. Syst. Evol. Microbiol.">
        <title>Complete genome sequence of Corynebacterium casei LMG S-19264T (=DSM 44701T), isolated from a smear-ripened cheese.</title>
        <authorList>
            <consortium name="US DOE Joint Genome Institute (JGI-PGF)"/>
            <person name="Walter F."/>
            <person name="Albersmeier A."/>
            <person name="Kalinowski J."/>
            <person name="Ruckert C."/>
        </authorList>
    </citation>
    <scope>NUCLEOTIDE SEQUENCE</scope>
    <source>
        <strain evidence="10">JCM 19596</strain>
    </source>
</reference>
<dbReference type="Proteomes" id="UP000607197">
    <property type="component" value="Unassembled WGS sequence"/>
</dbReference>
<dbReference type="Gene3D" id="1.20.120.80">
    <property type="entry name" value="Cytochrome c oxidase, subunit III, four-helix bundle"/>
    <property type="match status" value="1"/>
</dbReference>
<evidence type="ECO:0000313" key="11">
    <source>
        <dbReference type="Proteomes" id="UP000607197"/>
    </source>
</evidence>
<dbReference type="GO" id="GO:0019646">
    <property type="term" value="P:aerobic electron transport chain"/>
    <property type="evidence" value="ECO:0007669"/>
    <property type="project" value="InterPro"/>
</dbReference>
<sequence length="288" mass="31139">MTATDESDGHGYLPATADFPKGYGEASWWPFIATIGAVLLYSGAILFVFAHRGTGLATETTGLAVFGLGATIMVGGFFGWIYHAFAGDWISKTSHNDGRSLRLGMILFLATDVATFGAGFAYYFFIRAGTWPPAHLPAEELLTAVLAINTILLVTSSFTYHWSEVQLKKGNHGRFMQGLAITFLLGAVFVGGQVYEYMALLSHGFELSTGIFGSAFFGLTGLHGLHVSLGVILIGVLLYRAARGHFTSDRHVAVTTVSWYWHFVDAVWIFLVAVLYIGSVVGTEASPF</sequence>
<dbReference type="InterPro" id="IPR013833">
    <property type="entry name" value="Cyt_c_oxidase_su3_a-hlx"/>
</dbReference>
<evidence type="ECO:0000313" key="10">
    <source>
        <dbReference type="EMBL" id="GGL61432.1"/>
    </source>
</evidence>
<dbReference type="PANTHER" id="PTHR11403">
    <property type="entry name" value="CYTOCHROME C OXIDASE SUBUNIT III"/>
    <property type="match status" value="1"/>
</dbReference>
<reference evidence="10" key="2">
    <citation type="submission" date="2020-09" db="EMBL/GenBank/DDBJ databases">
        <authorList>
            <person name="Sun Q."/>
            <person name="Ohkuma M."/>
        </authorList>
    </citation>
    <scope>NUCLEOTIDE SEQUENCE</scope>
    <source>
        <strain evidence="10">JCM 19596</strain>
    </source>
</reference>
<comment type="similarity">
    <text evidence="2 7">Belongs to the cytochrome c oxidase subunit 3 family.</text>
</comment>
<comment type="subcellular location">
    <subcellularLocation>
        <location evidence="1 7">Cell membrane</location>
        <topology evidence="1 7">Multi-pass membrane protein</topology>
    </subcellularLocation>
</comment>
<dbReference type="RefSeq" id="WP_188978404.1">
    <property type="nucleotide sequence ID" value="NZ_BMPG01000002.1"/>
</dbReference>
<keyword evidence="4 7" id="KW-0812">Transmembrane</keyword>
<protein>
    <submittedName>
        <fullName evidence="10">Cytochrome c oxidase subunit III</fullName>
    </submittedName>
</protein>
<dbReference type="CDD" id="cd00386">
    <property type="entry name" value="Heme_Cu_Oxidase_III_like"/>
    <property type="match status" value="1"/>
</dbReference>
<evidence type="ECO:0000256" key="6">
    <source>
        <dbReference type="ARBA" id="ARBA00023136"/>
    </source>
</evidence>
<feature type="transmembrane region" description="Helical" evidence="8">
    <location>
        <begin position="259"/>
        <end position="278"/>
    </location>
</feature>
<dbReference type="SUPFAM" id="SSF81452">
    <property type="entry name" value="Cytochrome c oxidase subunit III-like"/>
    <property type="match status" value="1"/>
</dbReference>
<organism evidence="10 11">
    <name type="scientific">Halocalculus aciditolerans</name>
    <dbReference type="NCBI Taxonomy" id="1383812"/>
    <lineage>
        <taxon>Archaea</taxon>
        <taxon>Methanobacteriati</taxon>
        <taxon>Methanobacteriota</taxon>
        <taxon>Stenosarchaea group</taxon>
        <taxon>Halobacteria</taxon>
        <taxon>Halobacteriales</taxon>
        <taxon>Halobacteriaceae</taxon>
        <taxon>Halocalculus</taxon>
    </lineage>
</organism>
<evidence type="ECO:0000259" key="9">
    <source>
        <dbReference type="PROSITE" id="PS50253"/>
    </source>
</evidence>
<evidence type="ECO:0000256" key="7">
    <source>
        <dbReference type="RuleBase" id="RU003376"/>
    </source>
</evidence>
<feature type="transmembrane region" description="Helical" evidence="8">
    <location>
        <begin position="62"/>
        <end position="82"/>
    </location>
</feature>
<evidence type="ECO:0000256" key="1">
    <source>
        <dbReference type="ARBA" id="ARBA00004651"/>
    </source>
</evidence>
<evidence type="ECO:0000256" key="4">
    <source>
        <dbReference type="ARBA" id="ARBA00022692"/>
    </source>
</evidence>
<comment type="caution">
    <text evidence="10">The sequence shown here is derived from an EMBL/GenBank/DDBJ whole genome shotgun (WGS) entry which is preliminary data.</text>
</comment>
<dbReference type="GO" id="GO:0005886">
    <property type="term" value="C:plasma membrane"/>
    <property type="evidence" value="ECO:0007669"/>
    <property type="project" value="UniProtKB-SubCell"/>
</dbReference>
<evidence type="ECO:0000256" key="3">
    <source>
        <dbReference type="ARBA" id="ARBA00022475"/>
    </source>
</evidence>
<keyword evidence="6 8" id="KW-0472">Membrane</keyword>
<dbReference type="OrthoDB" id="248633at2157"/>
<dbReference type="InterPro" id="IPR035973">
    <property type="entry name" value="Cyt_c_oxidase_su3-like_sf"/>
</dbReference>
<gene>
    <name evidence="10" type="ORF">GCM10009039_19530</name>
</gene>
<dbReference type="EMBL" id="BMPG01000002">
    <property type="protein sequence ID" value="GGL61432.1"/>
    <property type="molecule type" value="Genomic_DNA"/>
</dbReference>
<keyword evidence="11" id="KW-1185">Reference proteome</keyword>
<evidence type="ECO:0000256" key="8">
    <source>
        <dbReference type="SAM" id="Phobius"/>
    </source>
</evidence>